<dbReference type="PANTHER" id="PTHR11528">
    <property type="entry name" value="HEAT SHOCK PROTEIN 90 FAMILY MEMBER"/>
    <property type="match status" value="1"/>
</dbReference>
<evidence type="ECO:0000256" key="1">
    <source>
        <dbReference type="ARBA" id="ARBA00008239"/>
    </source>
</evidence>
<dbReference type="PIRSF" id="PIRSF002583">
    <property type="entry name" value="Hsp90"/>
    <property type="match status" value="1"/>
</dbReference>
<feature type="binding site" evidence="11">
    <location>
        <position position="78"/>
    </location>
    <ligand>
        <name>ATP</name>
        <dbReference type="ChEBI" id="CHEBI:30616"/>
    </ligand>
</feature>
<dbReference type="InterPro" id="IPR003594">
    <property type="entry name" value="HATPase_dom"/>
</dbReference>
<feature type="binding site" evidence="11">
    <location>
        <position position="167"/>
    </location>
    <ligand>
        <name>ATP</name>
        <dbReference type="ChEBI" id="CHEBI:30616"/>
    </ligand>
</feature>
<dbReference type="Gene3D" id="3.30.565.10">
    <property type="entry name" value="Histidine kinase-like ATPase, C-terminal domain"/>
    <property type="match status" value="1"/>
</dbReference>
<dbReference type="CDD" id="cd16927">
    <property type="entry name" value="HATPase_Hsp90-like"/>
    <property type="match status" value="1"/>
</dbReference>
<reference evidence="13 14" key="1">
    <citation type="submission" date="2019-03" db="EMBL/GenBank/DDBJ databases">
        <title>San Antonio Military Medical Center submission to MRSN (WRAIR), pending publication.</title>
        <authorList>
            <person name="Blyth D.M."/>
            <person name="Mccarthy S.L."/>
            <person name="Schall S.E."/>
            <person name="Stam J.A."/>
            <person name="Ong A.C."/>
            <person name="Mcgann P.T."/>
        </authorList>
    </citation>
    <scope>NUCLEOTIDE SEQUENCE [LARGE SCALE GENOMIC DNA]</scope>
    <source>
        <strain evidence="13 14">MRSN571793</strain>
    </source>
</reference>
<keyword evidence="6" id="KW-0143">Chaperone</keyword>
<dbReference type="InterPro" id="IPR020568">
    <property type="entry name" value="Ribosomal_Su5_D2-typ_SF"/>
</dbReference>
<organism evidence="13 14">
    <name type="scientific">Dysgonomonas capnocytophagoides</name>
    <dbReference type="NCBI Taxonomy" id="45254"/>
    <lineage>
        <taxon>Bacteria</taxon>
        <taxon>Pseudomonadati</taxon>
        <taxon>Bacteroidota</taxon>
        <taxon>Bacteroidia</taxon>
        <taxon>Bacteroidales</taxon>
        <taxon>Dysgonomonadaceae</taxon>
        <taxon>Dysgonomonas</taxon>
    </lineage>
</organism>
<dbReference type="InterPro" id="IPR019805">
    <property type="entry name" value="Heat_shock_protein_90_CS"/>
</dbReference>
<gene>
    <name evidence="13" type="primary">htpG</name>
    <name evidence="13" type="ORF">E2605_07905</name>
</gene>
<dbReference type="InterPro" id="IPR020575">
    <property type="entry name" value="Hsp90_N"/>
</dbReference>
<feature type="binding site" evidence="11">
    <location>
        <position position="329"/>
    </location>
    <ligand>
        <name>ATP</name>
        <dbReference type="ChEBI" id="CHEBI:30616"/>
    </ligand>
</feature>
<dbReference type="InterPro" id="IPR001404">
    <property type="entry name" value="Hsp90_fam"/>
</dbReference>
<dbReference type="GO" id="GO:0005524">
    <property type="term" value="F:ATP binding"/>
    <property type="evidence" value="ECO:0007669"/>
    <property type="project" value="UniProtKB-KW"/>
</dbReference>
<dbReference type="NCBIfam" id="NF003555">
    <property type="entry name" value="PRK05218.1"/>
    <property type="match status" value="1"/>
</dbReference>
<evidence type="ECO:0000313" key="13">
    <source>
        <dbReference type="EMBL" id="TFD96736.1"/>
    </source>
</evidence>
<dbReference type="SMART" id="SM00387">
    <property type="entry name" value="HATPase_c"/>
    <property type="match status" value="1"/>
</dbReference>
<keyword evidence="2" id="KW-0963">Cytoplasm</keyword>
<dbReference type="GO" id="GO:0140662">
    <property type="term" value="F:ATP-dependent protein folding chaperone"/>
    <property type="evidence" value="ECO:0007669"/>
    <property type="project" value="InterPro"/>
</dbReference>
<dbReference type="SUPFAM" id="SSF54211">
    <property type="entry name" value="Ribosomal protein S5 domain 2-like"/>
    <property type="match status" value="1"/>
</dbReference>
<keyword evidence="5" id="KW-0346">Stress response</keyword>
<keyword evidence="3 11" id="KW-0547">Nucleotide-binding</keyword>
<name>A0A4Y8L8A5_9BACT</name>
<comment type="caution">
    <text evidence="13">The sequence shown here is derived from an EMBL/GenBank/DDBJ whole genome shotgun (WGS) entry which is preliminary data.</text>
</comment>
<dbReference type="Proteomes" id="UP000297861">
    <property type="component" value="Unassembled WGS sequence"/>
</dbReference>
<evidence type="ECO:0000256" key="10">
    <source>
        <dbReference type="ARBA" id="ARBA00080411"/>
    </source>
</evidence>
<dbReference type="Pfam" id="PF13589">
    <property type="entry name" value="HATPase_c_3"/>
    <property type="match status" value="1"/>
</dbReference>
<comment type="similarity">
    <text evidence="1">Belongs to the heat shock protein 90 family.</text>
</comment>
<dbReference type="Pfam" id="PF00183">
    <property type="entry name" value="HSP90"/>
    <property type="match status" value="1"/>
</dbReference>
<dbReference type="SUPFAM" id="SSF55874">
    <property type="entry name" value="ATPase domain of HSP90 chaperone/DNA topoisomerase II/histidine kinase"/>
    <property type="match status" value="1"/>
</dbReference>
<evidence type="ECO:0000256" key="8">
    <source>
        <dbReference type="ARBA" id="ARBA00070675"/>
    </source>
</evidence>
<dbReference type="RefSeq" id="WP_134436055.1">
    <property type="nucleotide sequence ID" value="NZ_SOML01000004.1"/>
</dbReference>
<evidence type="ECO:0000256" key="4">
    <source>
        <dbReference type="ARBA" id="ARBA00022840"/>
    </source>
</evidence>
<evidence type="ECO:0000256" key="11">
    <source>
        <dbReference type="PIRSR" id="PIRSR002583-1"/>
    </source>
</evidence>
<evidence type="ECO:0000256" key="5">
    <source>
        <dbReference type="ARBA" id="ARBA00023016"/>
    </source>
</evidence>
<dbReference type="InterPro" id="IPR036890">
    <property type="entry name" value="HATPase_C_sf"/>
</dbReference>
<dbReference type="GO" id="GO:0051082">
    <property type="term" value="F:unfolded protein binding"/>
    <property type="evidence" value="ECO:0007669"/>
    <property type="project" value="InterPro"/>
</dbReference>
<evidence type="ECO:0000256" key="7">
    <source>
        <dbReference type="ARBA" id="ARBA00067988"/>
    </source>
</evidence>
<feature type="binding site" evidence="11">
    <location>
        <position position="37"/>
    </location>
    <ligand>
        <name>ATP</name>
        <dbReference type="ChEBI" id="CHEBI:30616"/>
    </ligand>
</feature>
<sequence length="632" mass="72761">MEEKKGQIGVTTDNIFPIIKKFLYSDHEIFLRELVSNAVDATQKLKTFSSLGEFKGELGDLTIHISVDKEKGTLTISDKGIGMTAEEVDKYLNQIALSSANEFLDKYKDDANSIIGHFGLGFYSSFMVSKQVEVVTKSYKDEPAVRWTCDGSPEFTISAADKQERGTDIILYIDDENKNFLENAEIERLLKKYCRFLPVPIAFGKKTKWEDGKSVETDEDNVINDTTPLWTRKPSELKDEDYKTFYQGLYPFTDEPLFWIHLNVDYPFKLTGILYFPKLKPNVDPHKNKIQLYSNQVFITDSVEGIVPEFLTLLHGVIDSPDIPLNVSRSYLQSDHNVKKISNHITKKVADRLEEIFKNDRPQFEEKWDSLKIFIEYGMLTDEKFYDRAQKFCLLKNVDSKIFTFEEYKTLISANQTDKDDTLVYLYTNNKEEQYSYINAAKEHGYDVLLLDGQLDVHLAGMLESKFEKSRFVRIDSDIIDNIIKKEDLKDSDLNDEQKEKLNEAFKSQLPVIDKVDFSFDYKPLKENVQPIQITQDEYMRRMKEMAALQTGMAFYGDMPDHYKMVVNTNHPLVKQILSDVEAKDKDAAVEYAAGSAIMRQLIDLALLSNNMLKGEALSSFIKRSTDIISSK</sequence>
<accession>A0A4Y8L8A5</accession>
<evidence type="ECO:0000256" key="3">
    <source>
        <dbReference type="ARBA" id="ARBA00022741"/>
    </source>
</evidence>
<evidence type="ECO:0000256" key="2">
    <source>
        <dbReference type="ARBA" id="ARBA00022490"/>
    </source>
</evidence>
<dbReference type="GO" id="GO:0016887">
    <property type="term" value="F:ATP hydrolysis activity"/>
    <property type="evidence" value="ECO:0007669"/>
    <property type="project" value="InterPro"/>
</dbReference>
<dbReference type="InterPro" id="IPR037196">
    <property type="entry name" value="HSP90_C"/>
</dbReference>
<feature type="domain" description="Histidine kinase/HSP90-like ATPase" evidence="12">
    <location>
        <begin position="26"/>
        <end position="177"/>
    </location>
</feature>
<dbReference type="PRINTS" id="PR00775">
    <property type="entry name" value="HEATSHOCK90"/>
</dbReference>
<dbReference type="OrthoDB" id="9802640at2"/>
<dbReference type="FunFam" id="3.30.230.80:FF:000008">
    <property type="entry name" value="Molecular chaperone HtpG"/>
    <property type="match status" value="1"/>
</dbReference>
<dbReference type="Gene3D" id="1.20.120.790">
    <property type="entry name" value="Heat shock protein 90, C-terminal domain"/>
    <property type="match status" value="1"/>
</dbReference>
<evidence type="ECO:0000256" key="9">
    <source>
        <dbReference type="ARBA" id="ARBA00079544"/>
    </source>
</evidence>
<dbReference type="EMBL" id="SOML01000004">
    <property type="protein sequence ID" value="TFD96736.1"/>
    <property type="molecule type" value="Genomic_DNA"/>
</dbReference>
<keyword evidence="14" id="KW-1185">Reference proteome</keyword>
<proteinExistence type="inferred from homology"/>
<evidence type="ECO:0000313" key="14">
    <source>
        <dbReference type="Proteomes" id="UP000297861"/>
    </source>
</evidence>
<dbReference type="Gene3D" id="3.30.230.80">
    <property type="match status" value="1"/>
</dbReference>
<dbReference type="PROSITE" id="PS00298">
    <property type="entry name" value="HSP90"/>
    <property type="match status" value="1"/>
</dbReference>
<feature type="binding site" evidence="11">
    <location>
        <position position="83"/>
    </location>
    <ligand>
        <name>ATP</name>
        <dbReference type="ChEBI" id="CHEBI:30616"/>
    </ligand>
</feature>
<dbReference type="AlphaFoldDB" id="A0A4Y8L8A5"/>
<evidence type="ECO:0000259" key="12">
    <source>
        <dbReference type="SMART" id="SM00387"/>
    </source>
</evidence>
<dbReference type="FunFam" id="3.30.565.10:FF:000076">
    <property type="entry name" value="Molecular chaperone HtpG"/>
    <property type="match status" value="1"/>
</dbReference>
<feature type="binding site" evidence="11">
    <location>
        <position position="33"/>
    </location>
    <ligand>
        <name>ATP</name>
        <dbReference type="ChEBI" id="CHEBI:30616"/>
    </ligand>
</feature>
<dbReference type="STRING" id="1121485.GCA_000426485_02183"/>
<keyword evidence="4 11" id="KW-0067">ATP-binding</keyword>
<dbReference type="Gene3D" id="3.40.50.11260">
    <property type="match status" value="1"/>
</dbReference>
<protein>
    <recommendedName>
        <fullName evidence="8">Chaperone protein HtpG</fullName>
    </recommendedName>
    <alternativeName>
        <fullName evidence="7">Chaperone protein htpG</fullName>
    </alternativeName>
    <alternativeName>
        <fullName evidence="9 10">Heat shock protein HtpG</fullName>
    </alternativeName>
</protein>
<evidence type="ECO:0000256" key="6">
    <source>
        <dbReference type="ARBA" id="ARBA00023186"/>
    </source>
</evidence>